<gene>
    <name evidence="2" type="ORF">EMCG_09462</name>
</gene>
<evidence type="ECO:0000256" key="1">
    <source>
        <dbReference type="SAM" id="MobiDB-lite"/>
    </source>
</evidence>
<reference evidence="3" key="1">
    <citation type="journal article" date="2015" name="PLoS Genet.">
        <title>The dynamic genome and transcriptome of the human fungal pathogen Blastomyces and close relative Emmonsia.</title>
        <authorList>
            <person name="Munoz J.F."/>
            <person name="Gauthier G.M."/>
            <person name="Desjardins C.A."/>
            <person name="Gallo J.E."/>
            <person name="Holder J."/>
            <person name="Sullivan T.D."/>
            <person name="Marty A.J."/>
            <person name="Carmen J.C."/>
            <person name="Chen Z."/>
            <person name="Ding L."/>
            <person name="Gujja S."/>
            <person name="Magrini V."/>
            <person name="Misas E."/>
            <person name="Mitreva M."/>
            <person name="Priest M."/>
            <person name="Saif S."/>
            <person name="Whiston E.A."/>
            <person name="Young S."/>
            <person name="Zeng Q."/>
            <person name="Goldman W.E."/>
            <person name="Mardis E.R."/>
            <person name="Taylor J.W."/>
            <person name="McEwen J.G."/>
            <person name="Clay O.K."/>
            <person name="Klein B.S."/>
            <person name="Cuomo C.A."/>
        </authorList>
    </citation>
    <scope>NUCLEOTIDE SEQUENCE [LARGE SCALE GENOMIC DNA]</scope>
    <source>
        <strain evidence="3">UAMH 3008</strain>
    </source>
</reference>
<dbReference type="AlphaFoldDB" id="A0A0G2I2M6"/>
<accession>A0A0G2I2M6</accession>
<dbReference type="VEuPathDB" id="FungiDB:EMCG_09462"/>
<feature type="region of interest" description="Disordered" evidence="1">
    <location>
        <begin position="1"/>
        <end position="35"/>
    </location>
</feature>
<name>A0A0G2I2M6_9EURO</name>
<evidence type="ECO:0000313" key="3">
    <source>
        <dbReference type="Proteomes" id="UP000034164"/>
    </source>
</evidence>
<comment type="caution">
    <text evidence="2">The sequence shown here is derived from an EMBL/GenBank/DDBJ whole genome shotgun (WGS) entry which is preliminary data.</text>
</comment>
<proteinExistence type="predicted"/>
<dbReference type="Proteomes" id="UP000034164">
    <property type="component" value="Unassembled WGS sequence"/>
</dbReference>
<organism evidence="2 3">
    <name type="scientific">[Emmonsia] crescens</name>
    <dbReference type="NCBI Taxonomy" id="73230"/>
    <lineage>
        <taxon>Eukaryota</taxon>
        <taxon>Fungi</taxon>
        <taxon>Dikarya</taxon>
        <taxon>Ascomycota</taxon>
        <taxon>Pezizomycotina</taxon>
        <taxon>Eurotiomycetes</taxon>
        <taxon>Eurotiomycetidae</taxon>
        <taxon>Onygenales</taxon>
        <taxon>Ajellomycetaceae</taxon>
        <taxon>Emergomyces</taxon>
    </lineage>
</organism>
<protein>
    <submittedName>
        <fullName evidence="2">Uncharacterized protein</fullName>
    </submittedName>
</protein>
<evidence type="ECO:0000313" key="2">
    <source>
        <dbReference type="EMBL" id="KKZ64633.1"/>
    </source>
</evidence>
<sequence length="261" mass="29691">MPDTETHSAPETPANSHVEPNELPPSNASPPKPSKAVLRSFTTLSNALEEEEDMRAELQYARKRAVFYTELESQEKEIKSLVAAHCRLAPDQIHIPKMVEADKITWLHGSFNACLPLYLNHAGGFLPATMAFRVPLPYKIGEEYYPGNGEEKVLSEAATYIWISMNCPDIPIPKLRGFGVPGGLSLFDPKFLPLWQRIKSYVWRFFCRLYCASAPEYIPQRRTTLLEHGYLLIDWIETENSQMLSNTFSSPHTETQTQNLY</sequence>
<dbReference type="EMBL" id="LCZI01000765">
    <property type="protein sequence ID" value="KKZ64633.1"/>
    <property type="molecule type" value="Genomic_DNA"/>
</dbReference>
<dbReference type="OrthoDB" id="4193134at2759"/>